<feature type="compositionally biased region" description="Basic and acidic residues" evidence="6">
    <location>
        <begin position="1033"/>
        <end position="1055"/>
    </location>
</feature>
<feature type="compositionally biased region" description="Basic and acidic residues" evidence="6">
    <location>
        <begin position="305"/>
        <end position="323"/>
    </location>
</feature>
<dbReference type="GO" id="GO:0008270">
    <property type="term" value="F:zinc ion binding"/>
    <property type="evidence" value="ECO:0007669"/>
    <property type="project" value="UniProtKB-KW"/>
</dbReference>
<dbReference type="Gene3D" id="3.30.40.10">
    <property type="entry name" value="Zinc/RING finger domain, C3HC4 (zinc finger)"/>
    <property type="match status" value="1"/>
</dbReference>
<dbReference type="InterPro" id="IPR056065">
    <property type="entry name" value="DUF7648"/>
</dbReference>
<feature type="compositionally biased region" description="Low complexity" evidence="6">
    <location>
        <begin position="761"/>
        <end position="777"/>
    </location>
</feature>
<dbReference type="Proteomes" id="UP001153076">
    <property type="component" value="Unassembled WGS sequence"/>
</dbReference>
<feature type="compositionally biased region" description="Polar residues" evidence="6">
    <location>
        <begin position="678"/>
        <end position="695"/>
    </location>
</feature>
<dbReference type="PANTHER" id="PTHR14571:SF9">
    <property type="entry name" value="HISTONE-LYSINE N-METHYLTRANSFERASE SET-26-RELATED"/>
    <property type="match status" value="1"/>
</dbReference>
<evidence type="ECO:0000256" key="2">
    <source>
        <dbReference type="ARBA" id="ARBA00022723"/>
    </source>
</evidence>
<feature type="region of interest" description="Disordered" evidence="6">
    <location>
        <begin position="907"/>
        <end position="946"/>
    </location>
</feature>
<evidence type="ECO:0000256" key="1">
    <source>
        <dbReference type="ARBA" id="ARBA00004123"/>
    </source>
</evidence>
<dbReference type="OrthoDB" id="79252at2759"/>
<dbReference type="InterPro" id="IPR011011">
    <property type="entry name" value="Znf_FYVE_PHD"/>
</dbReference>
<feature type="region of interest" description="Disordered" evidence="6">
    <location>
        <begin position="580"/>
        <end position="892"/>
    </location>
</feature>
<evidence type="ECO:0000259" key="7">
    <source>
        <dbReference type="SMART" id="SM00249"/>
    </source>
</evidence>
<organism evidence="8 9">
    <name type="scientific">Carnegiea gigantea</name>
    <dbReference type="NCBI Taxonomy" id="171969"/>
    <lineage>
        <taxon>Eukaryota</taxon>
        <taxon>Viridiplantae</taxon>
        <taxon>Streptophyta</taxon>
        <taxon>Embryophyta</taxon>
        <taxon>Tracheophyta</taxon>
        <taxon>Spermatophyta</taxon>
        <taxon>Magnoliopsida</taxon>
        <taxon>eudicotyledons</taxon>
        <taxon>Gunneridae</taxon>
        <taxon>Pentapetalae</taxon>
        <taxon>Caryophyllales</taxon>
        <taxon>Cactineae</taxon>
        <taxon>Cactaceae</taxon>
        <taxon>Cactoideae</taxon>
        <taxon>Echinocereeae</taxon>
        <taxon>Carnegiea</taxon>
    </lineage>
</organism>
<dbReference type="GO" id="GO:0005634">
    <property type="term" value="C:nucleus"/>
    <property type="evidence" value="ECO:0007669"/>
    <property type="project" value="UniProtKB-SubCell"/>
</dbReference>
<feature type="compositionally biased region" description="Basic and acidic residues" evidence="6">
    <location>
        <begin position="377"/>
        <end position="416"/>
    </location>
</feature>
<dbReference type="SUPFAM" id="SSF57903">
    <property type="entry name" value="FYVE/PHD zinc finger"/>
    <property type="match status" value="1"/>
</dbReference>
<accession>A0A9Q1QSW2</accession>
<dbReference type="PROSITE" id="PS01359">
    <property type="entry name" value="ZF_PHD_1"/>
    <property type="match status" value="1"/>
</dbReference>
<dbReference type="Pfam" id="PF24659">
    <property type="entry name" value="DUF7648"/>
    <property type="match status" value="1"/>
</dbReference>
<keyword evidence="9" id="KW-1185">Reference proteome</keyword>
<feature type="compositionally biased region" description="Low complexity" evidence="6">
    <location>
        <begin position="715"/>
        <end position="724"/>
    </location>
</feature>
<feature type="compositionally biased region" description="Low complexity" evidence="6">
    <location>
        <begin position="1089"/>
        <end position="1098"/>
    </location>
</feature>
<evidence type="ECO:0000256" key="4">
    <source>
        <dbReference type="ARBA" id="ARBA00022833"/>
    </source>
</evidence>
<gene>
    <name evidence="8" type="ORF">Cgig2_026889</name>
</gene>
<dbReference type="InterPro" id="IPR019786">
    <property type="entry name" value="Zinc_finger_PHD-type_CS"/>
</dbReference>
<feature type="compositionally biased region" description="Polar residues" evidence="6">
    <location>
        <begin position="819"/>
        <end position="841"/>
    </location>
</feature>
<feature type="compositionally biased region" description="Basic residues" evidence="6">
    <location>
        <begin position="1056"/>
        <end position="1072"/>
    </location>
</feature>
<dbReference type="InterPro" id="IPR013083">
    <property type="entry name" value="Znf_RING/FYVE/PHD"/>
</dbReference>
<feature type="region of interest" description="Disordered" evidence="6">
    <location>
        <begin position="512"/>
        <end position="532"/>
    </location>
</feature>
<feature type="region of interest" description="Disordered" evidence="6">
    <location>
        <begin position="1006"/>
        <end position="1129"/>
    </location>
</feature>
<feature type="compositionally biased region" description="Low complexity" evidence="6">
    <location>
        <begin position="611"/>
        <end position="624"/>
    </location>
</feature>
<protein>
    <recommendedName>
        <fullName evidence="7">Zinc finger PHD-type domain-containing protein</fullName>
    </recommendedName>
</protein>
<dbReference type="EMBL" id="JAKOGI010000011">
    <property type="protein sequence ID" value="KAJ8451080.1"/>
    <property type="molecule type" value="Genomic_DNA"/>
</dbReference>
<comment type="caution">
    <text evidence="8">The sequence shown here is derived from an EMBL/GenBank/DDBJ whole genome shotgun (WGS) entry which is preliminary data.</text>
</comment>
<feature type="region of interest" description="Disordered" evidence="6">
    <location>
        <begin position="329"/>
        <end position="361"/>
    </location>
</feature>
<feature type="compositionally biased region" description="Basic and acidic residues" evidence="6">
    <location>
        <begin position="1073"/>
        <end position="1085"/>
    </location>
</feature>
<evidence type="ECO:0000256" key="6">
    <source>
        <dbReference type="SAM" id="MobiDB-lite"/>
    </source>
</evidence>
<comment type="subcellular location">
    <subcellularLocation>
        <location evidence="1">Nucleus</location>
    </subcellularLocation>
</comment>
<feature type="region of interest" description="Disordered" evidence="6">
    <location>
        <begin position="257"/>
        <end position="285"/>
    </location>
</feature>
<evidence type="ECO:0000313" key="9">
    <source>
        <dbReference type="Proteomes" id="UP001153076"/>
    </source>
</evidence>
<proteinExistence type="predicted"/>
<dbReference type="SMART" id="SM00249">
    <property type="entry name" value="PHD"/>
    <property type="match status" value="1"/>
</dbReference>
<feature type="compositionally biased region" description="Polar residues" evidence="6">
    <location>
        <begin position="735"/>
        <end position="756"/>
    </location>
</feature>
<keyword evidence="4" id="KW-0862">Zinc</keyword>
<feature type="region of interest" description="Disordered" evidence="6">
    <location>
        <begin position="305"/>
        <end position="324"/>
    </location>
</feature>
<keyword evidence="3" id="KW-0863">Zinc-finger</keyword>
<name>A0A9Q1QSW2_9CARY</name>
<dbReference type="InterPro" id="IPR001965">
    <property type="entry name" value="Znf_PHD"/>
</dbReference>
<dbReference type="PANTHER" id="PTHR14571">
    <property type="entry name" value="HISTONE-LYSINE N-METHYLTRANSFERASE SET-26-RELATED"/>
    <property type="match status" value="1"/>
</dbReference>
<feature type="compositionally biased region" description="Basic and acidic residues" evidence="6">
    <location>
        <begin position="260"/>
        <end position="285"/>
    </location>
</feature>
<sequence length="1129" mass="123121">MKGRSNRLPTSDPHDDWVNGSWTVDCICGVNFDDGEEMVNCDECGVWVHTRCSRYVKGEKSFACDKCKSKSSRNDSEETEVAQLLVELPTKTIKMNNTYAVNNIPPWRPYKLWTERPIEERVHVQGIPGGDPALFQGFSSIFTSELWKCAGYVPKKFNFRYREFPCWEKDQDVAAKADGEAENVVSKGAGVLYSLSKETFVASCSAERVTMTGQVKIGGSDKKASVERKWEGGDVKINTMRDSMKREKLPSTVLLSGKRNRVDSEPSKDQSVKKKNRALKEHDKRDKLRTFKTVVAHSRNVRQVEVSDGKAHNDEHEHGKDVGSQEFASTSQMSMGGCIEKSKRRATTDEENLTPRSCEMSGLGYSGHKRVKAEKLGNDASDSAKSEELQLPSLDKDAITRNPVRKEGLLLHDSNRNEGVQPETPTNDLPKAKPLIGIIANSALEIRDTEIPKSVDTVAQLSSSYCESETKLGATVDDAKEVVRSYPSDIVANSDCMKDLVEQVQSCQESENFKVNDAGPTTSQLHEHDGRGAGKDLELVGICQFEKDDKITDDSCKSEIQFDGPEISVEIAKVSSYSKEAPKGAGDTTHLVVTVPPSPPSQRKMVSVGKSYSSSSTILMSKSSLSERNRTGNYQSPSFIGKETSKSSMDTNKESEAVDPLKFQGKREKAKCTAKASPKSSVNSVVKASQTSRATNGPLLKHYTSVGKDSLRQLSSKSPSAESSLHPLGIGEPASSVQTQHTVRGLSKNTASSGQQRGEKTPQSNPQSTSKSTQSTSGHLAASNPPAGLSDEELALLLHQELNSSPRVPRVPRVRHTGSLPQLSSASATSMLIKRTSSSGGKDQHTFSRRKNKDVHKDGSHSSLERDIEARKGDRMPSPDSANTSDALSPVAANPGLIKKNAEQILGPAANSSPSSVYAKRGSPVNNADDDADTNKGPGPPHRTLPGLIAEIMGKGRRMTYEELCNAVLPHWQNLRKHNGERYAYSSHSQAVLDCLRNRTEWAQLVDRGPKTNASRKKRKMDSEAASTESEDGEGRMCKDGEGKSLESNREEFPKGRRNARKGRRLTLRGKSIKNDRRRKVEVGSDHTGSFSDSGNDSESSEDGSHGSGMCATRSGVSAISDDIGADVS</sequence>
<keyword evidence="5" id="KW-0539">Nucleus</keyword>
<feature type="domain" description="Zinc finger PHD-type" evidence="7">
    <location>
        <begin position="25"/>
        <end position="68"/>
    </location>
</feature>
<feature type="region of interest" description="Disordered" evidence="6">
    <location>
        <begin position="377"/>
        <end position="431"/>
    </location>
</feature>
<evidence type="ECO:0000256" key="3">
    <source>
        <dbReference type="ARBA" id="ARBA00022771"/>
    </source>
</evidence>
<reference evidence="8" key="1">
    <citation type="submission" date="2022-04" db="EMBL/GenBank/DDBJ databases">
        <title>Carnegiea gigantea Genome sequencing and assembly v2.</title>
        <authorList>
            <person name="Copetti D."/>
            <person name="Sanderson M.J."/>
            <person name="Burquez A."/>
            <person name="Wojciechowski M.F."/>
        </authorList>
    </citation>
    <scope>NUCLEOTIDE SEQUENCE</scope>
    <source>
        <strain evidence="8">SGP5-SGP5p</strain>
        <tissue evidence="8">Aerial part</tissue>
    </source>
</reference>
<evidence type="ECO:0000313" key="8">
    <source>
        <dbReference type="EMBL" id="KAJ8451080.1"/>
    </source>
</evidence>
<keyword evidence="2" id="KW-0479">Metal-binding</keyword>
<dbReference type="AlphaFoldDB" id="A0A9Q1QSW2"/>
<feature type="compositionally biased region" description="Basic and acidic residues" evidence="6">
    <location>
        <begin position="855"/>
        <end position="877"/>
    </location>
</feature>
<evidence type="ECO:0000256" key="5">
    <source>
        <dbReference type="ARBA" id="ARBA00023242"/>
    </source>
</evidence>